<gene>
    <name evidence="2" type="ORF">BCR34DRAFT_583789</name>
</gene>
<feature type="transmembrane region" description="Helical" evidence="1">
    <location>
        <begin position="206"/>
        <end position="225"/>
    </location>
</feature>
<sequence>MANTLRVNDLPQILRSYDLRAPEEQPPEDERCFVCRSSWTGASSQSDTSHNGSGTTCEPARIHPCGHWVGRKCFHRLANSGMDQCQFCRSGVTVLADPCPQWLRLLVTSYWFKTQIAFLYKVFDFEEHRQLAEELLVGTLSVARSNDFLAWLAVASAFQHALFFAAPIFVWLNFRICSWIFRTDLPELWLFRLLTGTPADIYSNDARYSAVLWNICMSLALLHVARDGGARARLVAFGASLFIGRIVILMLGLGGVLLLFVASFGLYVLAARSLVKLGMQFRSRG</sequence>
<feature type="transmembrane region" description="Helical" evidence="1">
    <location>
        <begin position="148"/>
        <end position="172"/>
    </location>
</feature>
<evidence type="ECO:0000313" key="2">
    <source>
        <dbReference type="EMBL" id="ORY17324.1"/>
    </source>
</evidence>
<reference evidence="2 3" key="1">
    <citation type="submission" date="2016-07" db="EMBL/GenBank/DDBJ databases">
        <title>Pervasive Adenine N6-methylation of Active Genes in Fungi.</title>
        <authorList>
            <consortium name="DOE Joint Genome Institute"/>
            <person name="Mondo S.J."/>
            <person name="Dannebaum R.O."/>
            <person name="Kuo R.C."/>
            <person name="Labutti K."/>
            <person name="Haridas S."/>
            <person name="Kuo A."/>
            <person name="Salamov A."/>
            <person name="Ahrendt S.R."/>
            <person name="Lipzen A."/>
            <person name="Sullivan W."/>
            <person name="Andreopoulos W.B."/>
            <person name="Clum A."/>
            <person name="Lindquist E."/>
            <person name="Daum C."/>
            <person name="Ramamoorthy G.K."/>
            <person name="Gryganskyi A."/>
            <person name="Culley D."/>
            <person name="Magnuson J.K."/>
            <person name="James T.Y."/>
            <person name="O'Malley M.A."/>
            <person name="Stajich J.E."/>
            <person name="Spatafora J.W."/>
            <person name="Visel A."/>
            <person name="Grigoriev I.V."/>
        </authorList>
    </citation>
    <scope>NUCLEOTIDE SEQUENCE [LARGE SCALE GENOMIC DNA]</scope>
    <source>
        <strain evidence="2 3">CBS 115471</strain>
    </source>
</reference>
<comment type="caution">
    <text evidence="2">The sequence shown here is derived from an EMBL/GenBank/DDBJ whole genome shotgun (WGS) entry which is preliminary data.</text>
</comment>
<protein>
    <recommendedName>
        <fullName evidence="4">RING-type domain-containing protein</fullName>
    </recommendedName>
</protein>
<keyword evidence="1" id="KW-1133">Transmembrane helix</keyword>
<name>A0A1Y2A4B2_9PLEO</name>
<dbReference type="OrthoDB" id="5600418at2759"/>
<accession>A0A1Y2A4B2</accession>
<evidence type="ECO:0008006" key="4">
    <source>
        <dbReference type="Google" id="ProtNLM"/>
    </source>
</evidence>
<dbReference type="InterPro" id="IPR013083">
    <property type="entry name" value="Znf_RING/FYVE/PHD"/>
</dbReference>
<keyword evidence="1" id="KW-0472">Membrane</keyword>
<organism evidence="2 3">
    <name type="scientific">Clohesyomyces aquaticus</name>
    <dbReference type="NCBI Taxonomy" id="1231657"/>
    <lineage>
        <taxon>Eukaryota</taxon>
        <taxon>Fungi</taxon>
        <taxon>Dikarya</taxon>
        <taxon>Ascomycota</taxon>
        <taxon>Pezizomycotina</taxon>
        <taxon>Dothideomycetes</taxon>
        <taxon>Pleosporomycetidae</taxon>
        <taxon>Pleosporales</taxon>
        <taxon>Lindgomycetaceae</taxon>
        <taxon>Clohesyomyces</taxon>
    </lineage>
</organism>
<dbReference type="Proteomes" id="UP000193144">
    <property type="component" value="Unassembled WGS sequence"/>
</dbReference>
<dbReference type="SUPFAM" id="SSF57850">
    <property type="entry name" value="RING/U-box"/>
    <property type="match status" value="1"/>
</dbReference>
<proteinExistence type="predicted"/>
<dbReference type="EMBL" id="MCFA01000013">
    <property type="protein sequence ID" value="ORY17324.1"/>
    <property type="molecule type" value="Genomic_DNA"/>
</dbReference>
<feature type="transmembrane region" description="Helical" evidence="1">
    <location>
        <begin position="257"/>
        <end position="275"/>
    </location>
</feature>
<evidence type="ECO:0000313" key="3">
    <source>
        <dbReference type="Proteomes" id="UP000193144"/>
    </source>
</evidence>
<dbReference type="Gene3D" id="3.30.40.10">
    <property type="entry name" value="Zinc/RING finger domain, C3HC4 (zinc finger)"/>
    <property type="match status" value="1"/>
</dbReference>
<evidence type="ECO:0000256" key="1">
    <source>
        <dbReference type="SAM" id="Phobius"/>
    </source>
</evidence>
<dbReference type="AlphaFoldDB" id="A0A1Y2A4B2"/>
<keyword evidence="3" id="KW-1185">Reference proteome</keyword>
<keyword evidence="1" id="KW-0812">Transmembrane</keyword>